<sequence>MKLIHTNKLDNQVLQRFFAGSWETFRGKQNLKENGFLIEVQGEYKAFFALLPIEGQVLWLKSLYIKEGVPSSFPWTVLETAMALAGEKEADSVYIYSHQPALDTLLVLLQFEQAAFPSFAEGHVLPEGNWWRNYLGKEKKAVGIQGWK</sequence>
<organism evidence="1 2">
    <name type="scientific">Sediminibacillus halophilus</name>
    <dbReference type="NCBI Taxonomy" id="482461"/>
    <lineage>
        <taxon>Bacteria</taxon>
        <taxon>Bacillati</taxon>
        <taxon>Bacillota</taxon>
        <taxon>Bacilli</taxon>
        <taxon>Bacillales</taxon>
        <taxon>Bacillaceae</taxon>
        <taxon>Sediminibacillus</taxon>
    </lineage>
</organism>
<dbReference type="RefSeq" id="WP_074599878.1">
    <property type="nucleotide sequence ID" value="NZ_FNHF01000003.1"/>
</dbReference>
<dbReference type="OrthoDB" id="2970403at2"/>
<name>A0A1G9TZG2_9BACI</name>
<evidence type="ECO:0000313" key="2">
    <source>
        <dbReference type="Proteomes" id="UP000182347"/>
    </source>
</evidence>
<proteinExistence type="predicted"/>
<reference evidence="2" key="1">
    <citation type="submission" date="2016-10" db="EMBL/GenBank/DDBJ databases">
        <authorList>
            <person name="Varghese N."/>
            <person name="Submissions S."/>
        </authorList>
    </citation>
    <scope>NUCLEOTIDE SEQUENCE [LARGE SCALE GENOMIC DNA]</scope>
    <source>
        <strain evidence="2">CGMCC 1.6199</strain>
    </source>
</reference>
<evidence type="ECO:0008006" key="3">
    <source>
        <dbReference type="Google" id="ProtNLM"/>
    </source>
</evidence>
<accession>A0A1G9TZG2</accession>
<dbReference type="EMBL" id="FNHF01000003">
    <property type="protein sequence ID" value="SDM52794.1"/>
    <property type="molecule type" value="Genomic_DNA"/>
</dbReference>
<keyword evidence="2" id="KW-1185">Reference proteome</keyword>
<dbReference type="AlphaFoldDB" id="A0A1G9TZG2"/>
<evidence type="ECO:0000313" key="1">
    <source>
        <dbReference type="EMBL" id="SDM52794.1"/>
    </source>
</evidence>
<protein>
    <recommendedName>
        <fullName evidence="3">N-acetyltransferase domain-containing protein</fullName>
    </recommendedName>
</protein>
<gene>
    <name evidence="1" type="ORF">SAMN05216244_2790</name>
</gene>
<dbReference type="Proteomes" id="UP000182347">
    <property type="component" value="Unassembled WGS sequence"/>
</dbReference>